<protein>
    <submittedName>
        <fullName evidence="2">IS110 family transposase</fullName>
    </submittedName>
</protein>
<evidence type="ECO:0000313" key="2">
    <source>
        <dbReference type="EMBL" id="MBP0905769.1"/>
    </source>
</evidence>
<dbReference type="InterPro" id="IPR003346">
    <property type="entry name" value="Transposase_20"/>
</dbReference>
<keyword evidence="3" id="KW-1185">Reference proteome</keyword>
<feature type="domain" description="Transposase IS116/IS110/IS902 C-terminal" evidence="1">
    <location>
        <begin position="56"/>
        <end position="141"/>
    </location>
</feature>
<dbReference type="PANTHER" id="PTHR33055">
    <property type="entry name" value="TRANSPOSASE FOR INSERTION SEQUENCE ELEMENT IS1111A"/>
    <property type="match status" value="1"/>
</dbReference>
<comment type="caution">
    <text evidence="2">The sequence shown here is derived from an EMBL/GenBank/DDBJ whole genome shotgun (WGS) entry which is preliminary data.</text>
</comment>
<accession>A0ABS4BYW8</accession>
<evidence type="ECO:0000259" key="1">
    <source>
        <dbReference type="Pfam" id="PF02371"/>
    </source>
</evidence>
<dbReference type="Proteomes" id="UP000670776">
    <property type="component" value="Unassembled WGS sequence"/>
</dbReference>
<dbReference type="InterPro" id="IPR047650">
    <property type="entry name" value="Transpos_IS110"/>
</dbReference>
<gene>
    <name evidence="2" type="ORF">J8H85_18240</name>
</gene>
<proteinExistence type="predicted"/>
<evidence type="ECO:0000313" key="3">
    <source>
        <dbReference type="Proteomes" id="UP000670776"/>
    </source>
</evidence>
<name>A0ABS4BYW8_9FLAO</name>
<dbReference type="PANTHER" id="PTHR33055:SF3">
    <property type="entry name" value="PUTATIVE TRANSPOSASE FOR IS117-RELATED"/>
    <property type="match status" value="1"/>
</dbReference>
<dbReference type="EMBL" id="JAGJCB010000031">
    <property type="protein sequence ID" value="MBP0905769.1"/>
    <property type="molecule type" value="Genomic_DNA"/>
</dbReference>
<organism evidence="2 3">
    <name type="scientific">Mariniflexile gromovii</name>
    <dbReference type="NCBI Taxonomy" id="362523"/>
    <lineage>
        <taxon>Bacteria</taxon>
        <taxon>Pseudomonadati</taxon>
        <taxon>Bacteroidota</taxon>
        <taxon>Flavobacteriia</taxon>
        <taxon>Flavobacteriales</taxon>
        <taxon>Flavobacteriaceae</taxon>
        <taxon>Mariniflexile</taxon>
    </lineage>
</organism>
<sequence length="184" mass="21045">MPFLRRKVPNFKSRFTWEFVAITNKTKRISTSIPNSPVSKGISIISVNQELNHQYRLITSIKGIGSQTVLFMTTSTNGFTKFKTWRKFAAYCGIAPFPNSSVTSIRGKTKVSNLANKKIKSLFNLCAKSAIQNNPEMKLYYCRRVENGKNKMSTINIIRCKLLARVFATVKRQPPYVDTFRFKT</sequence>
<dbReference type="Pfam" id="PF02371">
    <property type="entry name" value="Transposase_20"/>
    <property type="match status" value="1"/>
</dbReference>
<reference evidence="2 3" key="1">
    <citation type="submission" date="2021-04" db="EMBL/GenBank/DDBJ databases">
        <title>Mariniflexile gromovii gen. nov., sp. nov., a gliding bacterium isolated from the sea urchin Strongylocentrotus intermedius.</title>
        <authorList>
            <person name="Ko S."/>
            <person name="Le V."/>
            <person name="Ahn C.-Y."/>
            <person name="Oh H.-M."/>
        </authorList>
    </citation>
    <scope>NUCLEOTIDE SEQUENCE [LARGE SCALE GENOMIC DNA]</scope>
    <source>
        <strain evidence="2 3">KCTC 12570</strain>
    </source>
</reference>